<accession>A0A1X6PE54</accession>
<evidence type="ECO:0000259" key="7">
    <source>
        <dbReference type="Pfam" id="PF05699"/>
    </source>
</evidence>
<comment type="subcellular location">
    <subcellularLocation>
        <location evidence="1">Nucleus</location>
    </subcellularLocation>
</comment>
<feature type="region of interest" description="Disordered" evidence="6">
    <location>
        <begin position="398"/>
        <end position="425"/>
    </location>
</feature>
<feature type="region of interest" description="Disordered" evidence="6">
    <location>
        <begin position="826"/>
        <end position="873"/>
    </location>
</feature>
<evidence type="ECO:0000256" key="1">
    <source>
        <dbReference type="ARBA" id="ARBA00004123"/>
    </source>
</evidence>
<organism evidence="8 9">
    <name type="scientific">Porphyra umbilicalis</name>
    <name type="common">Purple laver</name>
    <name type="synonym">Red alga</name>
    <dbReference type="NCBI Taxonomy" id="2786"/>
    <lineage>
        <taxon>Eukaryota</taxon>
        <taxon>Rhodophyta</taxon>
        <taxon>Bangiophyceae</taxon>
        <taxon>Bangiales</taxon>
        <taxon>Bangiaceae</taxon>
        <taxon>Porphyra</taxon>
    </lineage>
</organism>
<sequence>MASSYPSADSGSGPIEEDVATPRGCQPPPSTEQHRPSSGSQPSDEEEAPPSQTTASDVDVLASVVGPYAPTPALACPSRLIRGGQEWLPVQDGGKAWTKEPKADHFFDTLHGSGEDQRGHFVVRCRVCALEGVTTTNMLRRGKSSNAWKHFDMVAASRVSSALQRSRHAAVATYRTDANHAPKAGGSGAGGPTSAYLTVPRDRVISAEQARPHHVRLVLMLVMTLSPFALAGNAYLHKFIRGRGVPYTTPSPAGVRDVLMDVYLFITDRLRCEVRQLQSRYRGLPFFHLVTDLWTERHGSGSYGSLVLRCVNPDSFSILELHLGVTPFAGRHDHENIKTWLLQQLSRFGARPQDVSSSTTDSGSNVKKALRQLWPRWIPCAAHAIHLAVKSALGATGQTSTAQDSRSGAAASSRPGSRNPAASRLLRRTRKTTAHFHKSPASVAMLNAVPLPGDNGARKLLTESPTRWGSTYLSLARLFTLMPRLVGFGRLRNLTAAQERRCIERADWEPVRHLIGVLQPSYEASMALQSASATVAEAFELVCRLQRTMQVPSYPCPIDHTEPLAVGRDAILAFLDADKGGTDVMELDGRLYEHEQVYVTRTRTATSMCSEAATVVSVLQDELDKRFFNEMDNTKIWLMNEAVLAATLVTPGGGSMLKKVATRRGQGDATDRARAAVRATTTHFLDDRPAARSRRGELESERKRCRTSLIGWDSEESRGAFDDTPGELTMRELDRFLMTVVPDDYDGALGFWAARRDDYPLLHLVACSILGATGSSSASERDFSVAGLVLRKDRSTLLAEHVEMHCLVRFNAHLLPSDLSVIPRLSQDERSSARTNMQPLTAEMRAGGTAVGDSSGSDSDMFLDESDFEDGDF</sequence>
<dbReference type="Proteomes" id="UP000218209">
    <property type="component" value="Unassembled WGS sequence"/>
</dbReference>
<keyword evidence="2" id="KW-0479">Metal-binding</keyword>
<gene>
    <name evidence="8" type="ORF">BU14_0085s0002</name>
</gene>
<evidence type="ECO:0000313" key="8">
    <source>
        <dbReference type="EMBL" id="OSX79151.1"/>
    </source>
</evidence>
<evidence type="ECO:0000256" key="2">
    <source>
        <dbReference type="ARBA" id="ARBA00022723"/>
    </source>
</evidence>
<dbReference type="Pfam" id="PF05699">
    <property type="entry name" value="Dimer_Tnp_hAT"/>
    <property type="match status" value="1"/>
</dbReference>
<feature type="compositionally biased region" description="Acidic residues" evidence="6">
    <location>
        <begin position="861"/>
        <end position="873"/>
    </location>
</feature>
<protein>
    <recommendedName>
        <fullName evidence="7">HAT C-terminal dimerisation domain-containing protein</fullName>
    </recommendedName>
</protein>
<reference evidence="8 9" key="1">
    <citation type="submission" date="2017-03" db="EMBL/GenBank/DDBJ databases">
        <title>WGS assembly of Porphyra umbilicalis.</title>
        <authorList>
            <person name="Brawley S.H."/>
            <person name="Blouin N.A."/>
            <person name="Ficko-Blean E."/>
            <person name="Wheeler G.L."/>
            <person name="Lohr M."/>
            <person name="Goodson H.V."/>
            <person name="Jenkins J.W."/>
            <person name="Blaby-Haas C.E."/>
            <person name="Helliwell K.E."/>
            <person name="Chan C."/>
            <person name="Marriage T."/>
            <person name="Bhattacharya D."/>
            <person name="Klein A.S."/>
            <person name="Badis Y."/>
            <person name="Brodie J."/>
            <person name="Cao Y."/>
            <person name="Collen J."/>
            <person name="Dittami S.M."/>
            <person name="Gachon C.M."/>
            <person name="Green B.R."/>
            <person name="Karpowicz S."/>
            <person name="Kim J.W."/>
            <person name="Kudahl U."/>
            <person name="Lin S."/>
            <person name="Michel G."/>
            <person name="Mittag M."/>
            <person name="Olson B.J."/>
            <person name="Pangilinan J."/>
            <person name="Peng Y."/>
            <person name="Qiu H."/>
            <person name="Shu S."/>
            <person name="Singer J.T."/>
            <person name="Smith A.G."/>
            <person name="Sprecher B.N."/>
            <person name="Wagner V."/>
            <person name="Wang W."/>
            <person name="Wang Z.-Y."/>
            <person name="Yan J."/>
            <person name="Yarish C."/>
            <person name="Zoeuner-Riek S."/>
            <person name="Zhuang Y."/>
            <person name="Zou Y."/>
            <person name="Lindquist E.A."/>
            <person name="Grimwood J."/>
            <person name="Barry K."/>
            <person name="Rokhsar D.S."/>
            <person name="Schmutz J."/>
            <person name="Stiller J.W."/>
            <person name="Grossman A.R."/>
            <person name="Prochnik S.E."/>
        </authorList>
    </citation>
    <scope>NUCLEOTIDE SEQUENCE [LARGE SCALE GENOMIC DNA]</scope>
    <source>
        <strain evidence="8">4086291</strain>
    </source>
</reference>
<evidence type="ECO:0000256" key="4">
    <source>
        <dbReference type="ARBA" id="ARBA00022833"/>
    </source>
</evidence>
<dbReference type="GO" id="GO:0005634">
    <property type="term" value="C:nucleus"/>
    <property type="evidence" value="ECO:0007669"/>
    <property type="project" value="UniProtKB-SubCell"/>
</dbReference>
<dbReference type="SUPFAM" id="SSF53098">
    <property type="entry name" value="Ribonuclease H-like"/>
    <property type="match status" value="1"/>
</dbReference>
<evidence type="ECO:0000256" key="6">
    <source>
        <dbReference type="SAM" id="MobiDB-lite"/>
    </source>
</evidence>
<dbReference type="OrthoDB" id="10652748at2759"/>
<dbReference type="PANTHER" id="PTHR46481">
    <property type="entry name" value="ZINC FINGER BED DOMAIN-CONTAINING PROTEIN 4"/>
    <property type="match status" value="1"/>
</dbReference>
<feature type="region of interest" description="Disordered" evidence="6">
    <location>
        <begin position="1"/>
        <end position="55"/>
    </location>
</feature>
<dbReference type="AlphaFoldDB" id="A0A1X6PE54"/>
<feature type="compositionally biased region" description="Polar residues" evidence="6">
    <location>
        <begin position="1"/>
        <end position="10"/>
    </location>
</feature>
<keyword evidence="9" id="KW-1185">Reference proteome</keyword>
<feature type="domain" description="HAT C-terminal dimerisation" evidence="7">
    <location>
        <begin position="747"/>
        <end position="810"/>
    </location>
</feature>
<name>A0A1X6PE54_PORUM</name>
<dbReference type="InterPro" id="IPR052035">
    <property type="entry name" value="ZnF_BED_domain_contain"/>
</dbReference>
<evidence type="ECO:0000256" key="5">
    <source>
        <dbReference type="ARBA" id="ARBA00023242"/>
    </source>
</evidence>
<feature type="compositionally biased region" description="Low complexity" evidence="6">
    <location>
        <begin position="405"/>
        <end position="424"/>
    </location>
</feature>
<proteinExistence type="predicted"/>
<keyword evidence="4" id="KW-0862">Zinc</keyword>
<evidence type="ECO:0000256" key="3">
    <source>
        <dbReference type="ARBA" id="ARBA00022771"/>
    </source>
</evidence>
<keyword evidence="5" id="KW-0539">Nucleus</keyword>
<dbReference type="GO" id="GO:0046983">
    <property type="term" value="F:protein dimerization activity"/>
    <property type="evidence" value="ECO:0007669"/>
    <property type="project" value="InterPro"/>
</dbReference>
<dbReference type="InterPro" id="IPR008906">
    <property type="entry name" value="HATC_C_dom"/>
</dbReference>
<dbReference type="EMBL" id="KV918796">
    <property type="protein sequence ID" value="OSX79151.1"/>
    <property type="molecule type" value="Genomic_DNA"/>
</dbReference>
<keyword evidence="3" id="KW-0863">Zinc-finger</keyword>
<dbReference type="InterPro" id="IPR012337">
    <property type="entry name" value="RNaseH-like_sf"/>
</dbReference>
<dbReference type="GO" id="GO:0008270">
    <property type="term" value="F:zinc ion binding"/>
    <property type="evidence" value="ECO:0007669"/>
    <property type="project" value="UniProtKB-KW"/>
</dbReference>
<evidence type="ECO:0000313" key="9">
    <source>
        <dbReference type="Proteomes" id="UP000218209"/>
    </source>
</evidence>
<dbReference type="PANTHER" id="PTHR46481:SF10">
    <property type="entry name" value="ZINC FINGER BED DOMAIN-CONTAINING PROTEIN 39"/>
    <property type="match status" value="1"/>
</dbReference>